<name>A0A9W9LTE1_9EURO</name>
<proteinExistence type="predicted"/>
<sequence>MAPATNSDVIDASSSGPFKQVRSSKSAIPSVQEFEYSTATVNDIVNALKITGGVIVRNFLGREEIDRIMEDVNPYLDADKPWADGKATQRLARFICVFDALFSGDFFPQETRRAYGMMGKSPTFATSIVGNPLWLSVSDALLTSHIKYNWVGDKVEESTSLPQLHNTIVFRIGPGARAQPLHRDDAPHHPDHRAVAEHTLGRDCGIGLFVAGTRTTKANGATRFIPGSHLWDYREGPPNEAQTVQAELNTGDAFMMLSGCFHGGSANTTEDEYRVLLSTFNCRGWLRQEENQYLANSIDSVRGLPPALQERMGYGLSKPFMGWVDLKSPMLMLHPDEPKYKMGLL</sequence>
<dbReference type="EMBL" id="JAPQKN010000001">
    <property type="protein sequence ID" value="KAJ5175039.1"/>
    <property type="molecule type" value="Genomic_DNA"/>
</dbReference>
<dbReference type="PANTHER" id="PTHR37563:SF2">
    <property type="entry name" value="PHYTANOYL-COA DIOXYGENASE FAMILY PROTEIN (AFU_ORTHOLOGUE AFUA_2G03330)"/>
    <property type="match status" value="1"/>
</dbReference>
<dbReference type="InterPro" id="IPR008775">
    <property type="entry name" value="Phytyl_CoA_dOase-like"/>
</dbReference>
<evidence type="ECO:0000313" key="2">
    <source>
        <dbReference type="EMBL" id="KAJ5175039.1"/>
    </source>
</evidence>
<reference evidence="2" key="1">
    <citation type="submission" date="2022-11" db="EMBL/GenBank/DDBJ databases">
        <authorList>
            <person name="Petersen C."/>
        </authorList>
    </citation>
    <scope>NUCLEOTIDE SEQUENCE</scope>
    <source>
        <strain evidence="2">IBT 26290</strain>
    </source>
</reference>
<dbReference type="RefSeq" id="XP_056546647.1">
    <property type="nucleotide sequence ID" value="XM_056683041.1"/>
</dbReference>
<dbReference type="InterPro" id="IPR051961">
    <property type="entry name" value="Fungal_Metabolite_Diox"/>
</dbReference>
<reference evidence="2" key="2">
    <citation type="journal article" date="2023" name="IMA Fungus">
        <title>Comparative genomic study of the Penicillium genus elucidates a diverse pangenome and 15 lateral gene transfer events.</title>
        <authorList>
            <person name="Petersen C."/>
            <person name="Sorensen T."/>
            <person name="Nielsen M.R."/>
            <person name="Sondergaard T.E."/>
            <person name="Sorensen J.L."/>
            <person name="Fitzpatrick D.A."/>
            <person name="Frisvad J.C."/>
            <person name="Nielsen K.L."/>
        </authorList>
    </citation>
    <scope>NUCLEOTIDE SEQUENCE</scope>
    <source>
        <strain evidence="2">IBT 26290</strain>
    </source>
</reference>
<dbReference type="GeneID" id="81422217"/>
<organism evidence="2 3">
    <name type="scientific">Penicillium canariense</name>
    <dbReference type="NCBI Taxonomy" id="189055"/>
    <lineage>
        <taxon>Eukaryota</taxon>
        <taxon>Fungi</taxon>
        <taxon>Dikarya</taxon>
        <taxon>Ascomycota</taxon>
        <taxon>Pezizomycotina</taxon>
        <taxon>Eurotiomycetes</taxon>
        <taxon>Eurotiomycetidae</taxon>
        <taxon>Eurotiales</taxon>
        <taxon>Aspergillaceae</taxon>
        <taxon>Penicillium</taxon>
    </lineage>
</organism>
<comment type="caution">
    <text evidence="2">The sequence shown here is derived from an EMBL/GenBank/DDBJ whole genome shotgun (WGS) entry which is preliminary data.</text>
</comment>
<dbReference type="SUPFAM" id="SSF51197">
    <property type="entry name" value="Clavaminate synthase-like"/>
    <property type="match status" value="1"/>
</dbReference>
<dbReference type="Proteomes" id="UP001149163">
    <property type="component" value="Unassembled WGS sequence"/>
</dbReference>
<evidence type="ECO:0000313" key="3">
    <source>
        <dbReference type="Proteomes" id="UP001149163"/>
    </source>
</evidence>
<dbReference type="Gene3D" id="2.60.120.620">
    <property type="entry name" value="q2cbj1_9rhob like domain"/>
    <property type="match status" value="1"/>
</dbReference>
<dbReference type="AlphaFoldDB" id="A0A9W9LTE1"/>
<dbReference type="Pfam" id="PF05721">
    <property type="entry name" value="PhyH"/>
    <property type="match status" value="1"/>
</dbReference>
<keyword evidence="3" id="KW-1185">Reference proteome</keyword>
<evidence type="ECO:0000256" key="1">
    <source>
        <dbReference type="SAM" id="MobiDB-lite"/>
    </source>
</evidence>
<protein>
    <submittedName>
        <fullName evidence="2">Uncharacterized protein</fullName>
    </submittedName>
</protein>
<feature type="region of interest" description="Disordered" evidence="1">
    <location>
        <begin position="1"/>
        <end position="20"/>
    </location>
</feature>
<accession>A0A9W9LTE1</accession>
<gene>
    <name evidence="2" type="ORF">N7482_000916</name>
</gene>
<dbReference type="OrthoDB" id="445007at2759"/>
<dbReference type="PANTHER" id="PTHR37563">
    <property type="entry name" value="PHYTANOYL-COA DIOXYGENASE FAMILY PROTEIN (AFU_ORTHOLOGUE AFUA_2G03330)"/>
    <property type="match status" value="1"/>
</dbReference>